<evidence type="ECO:0000256" key="2">
    <source>
        <dbReference type="ARBA" id="ARBA00023125"/>
    </source>
</evidence>
<dbReference type="Proteomes" id="UP000032458">
    <property type="component" value="Unassembled WGS sequence"/>
</dbReference>
<evidence type="ECO:0000256" key="1">
    <source>
        <dbReference type="ARBA" id="ARBA00023015"/>
    </source>
</evidence>
<dbReference type="EMBL" id="JRKI01000026">
    <property type="protein sequence ID" value="KIZ16621.1"/>
    <property type="molecule type" value="Genomic_DNA"/>
</dbReference>
<sequence length="159" mass="17413">MLNLVARIPDCPLARTVGQIGQWWTLEILHETFDGHTSFAAIQENLGLPTEVLTERLAALVDTGILEPHGDQGGISRTEYLPTVLGCSLRPILLVMAAWGNHRLEPDQRSLILVDVTTGEEAEPVVVDRATGRRVDTTGYAFTAGPAASEALRARYRKR</sequence>
<proteinExistence type="predicted"/>
<dbReference type="GO" id="GO:0003677">
    <property type="term" value="F:DNA binding"/>
    <property type="evidence" value="ECO:0007669"/>
    <property type="project" value="UniProtKB-KW"/>
</dbReference>
<dbReference type="SUPFAM" id="SSF46785">
    <property type="entry name" value="Winged helix' DNA-binding domain"/>
    <property type="match status" value="1"/>
</dbReference>
<keyword evidence="6" id="KW-1185">Reference proteome</keyword>
<dbReference type="Gene3D" id="1.10.10.10">
    <property type="entry name" value="Winged helix-like DNA-binding domain superfamily/Winged helix DNA-binding domain"/>
    <property type="match status" value="1"/>
</dbReference>
<keyword evidence="1" id="KW-0805">Transcription regulation</keyword>
<evidence type="ECO:0000313" key="5">
    <source>
        <dbReference type="EMBL" id="KIZ16621.1"/>
    </source>
</evidence>
<reference evidence="5 6" key="1">
    <citation type="submission" date="2014-09" db="EMBL/GenBank/DDBJ databases">
        <title>Draft genome sequence of Streptomyces natalensis ATCC 27448, producer of the antifungal pimaricin.</title>
        <authorList>
            <person name="Mendes M.V."/>
            <person name="Beites T."/>
            <person name="Pires S."/>
            <person name="Santos C.L."/>
            <person name="Moradas-Ferreira P."/>
        </authorList>
    </citation>
    <scope>NUCLEOTIDE SEQUENCE [LARGE SCALE GENOMIC DNA]</scope>
    <source>
        <strain evidence="5 6">ATCC 27448</strain>
    </source>
</reference>
<name>A0A0D7CKK3_9ACTN</name>
<feature type="domain" description="HTH hxlR-type" evidence="4">
    <location>
        <begin position="11"/>
        <end position="108"/>
    </location>
</feature>
<dbReference type="InterPro" id="IPR036388">
    <property type="entry name" value="WH-like_DNA-bd_sf"/>
</dbReference>
<dbReference type="PATRIC" id="fig|1240678.4.peg.3435"/>
<dbReference type="PANTHER" id="PTHR33204:SF17">
    <property type="entry name" value="TRANSCRIPTIONAL REGULATORY PROTEIN"/>
    <property type="match status" value="1"/>
</dbReference>
<dbReference type="PROSITE" id="PS51118">
    <property type="entry name" value="HTH_HXLR"/>
    <property type="match status" value="1"/>
</dbReference>
<dbReference type="RefSeq" id="WP_030063121.1">
    <property type="nucleotide sequence ID" value="NZ_JRKI01000026.1"/>
</dbReference>
<comment type="caution">
    <text evidence="5">The sequence shown here is derived from an EMBL/GenBank/DDBJ whole genome shotgun (WGS) entry which is preliminary data.</text>
</comment>
<dbReference type="InterPro" id="IPR036390">
    <property type="entry name" value="WH_DNA-bd_sf"/>
</dbReference>
<keyword evidence="2" id="KW-0238">DNA-binding</keyword>
<accession>A0A0D7CKK3</accession>
<protein>
    <submittedName>
        <fullName evidence="5">Transcriptional regulator</fullName>
    </submittedName>
</protein>
<evidence type="ECO:0000259" key="4">
    <source>
        <dbReference type="PROSITE" id="PS51118"/>
    </source>
</evidence>
<evidence type="ECO:0000313" key="6">
    <source>
        <dbReference type="Proteomes" id="UP000032458"/>
    </source>
</evidence>
<dbReference type="InterPro" id="IPR002577">
    <property type="entry name" value="HTH_HxlR"/>
</dbReference>
<keyword evidence="3" id="KW-0804">Transcription</keyword>
<evidence type="ECO:0000256" key="3">
    <source>
        <dbReference type="ARBA" id="ARBA00023163"/>
    </source>
</evidence>
<dbReference type="Pfam" id="PF01638">
    <property type="entry name" value="HxlR"/>
    <property type="match status" value="1"/>
</dbReference>
<gene>
    <name evidence="5" type="ORF">SNA_16385</name>
</gene>
<organism evidence="5 6">
    <name type="scientific">Streptomyces natalensis ATCC 27448</name>
    <dbReference type="NCBI Taxonomy" id="1240678"/>
    <lineage>
        <taxon>Bacteria</taxon>
        <taxon>Bacillati</taxon>
        <taxon>Actinomycetota</taxon>
        <taxon>Actinomycetes</taxon>
        <taxon>Kitasatosporales</taxon>
        <taxon>Streptomycetaceae</taxon>
        <taxon>Streptomyces</taxon>
    </lineage>
</organism>
<dbReference type="AlphaFoldDB" id="A0A0D7CKK3"/>
<dbReference type="PANTHER" id="PTHR33204">
    <property type="entry name" value="TRANSCRIPTIONAL REGULATOR, MARR FAMILY"/>
    <property type="match status" value="1"/>
</dbReference>